<dbReference type="Proteomes" id="UP001607302">
    <property type="component" value="Unassembled WGS sequence"/>
</dbReference>
<evidence type="ECO:0000313" key="1">
    <source>
        <dbReference type="EMBL" id="KAL2714682.1"/>
    </source>
</evidence>
<organism evidence="1 2">
    <name type="scientific">Vespula squamosa</name>
    <name type="common">Southern yellow jacket</name>
    <name type="synonym">Wasp</name>
    <dbReference type="NCBI Taxonomy" id="30214"/>
    <lineage>
        <taxon>Eukaryota</taxon>
        <taxon>Metazoa</taxon>
        <taxon>Ecdysozoa</taxon>
        <taxon>Arthropoda</taxon>
        <taxon>Hexapoda</taxon>
        <taxon>Insecta</taxon>
        <taxon>Pterygota</taxon>
        <taxon>Neoptera</taxon>
        <taxon>Endopterygota</taxon>
        <taxon>Hymenoptera</taxon>
        <taxon>Apocrita</taxon>
        <taxon>Aculeata</taxon>
        <taxon>Vespoidea</taxon>
        <taxon>Vespidae</taxon>
        <taxon>Vespinae</taxon>
        <taxon>Vespula</taxon>
    </lineage>
</organism>
<protein>
    <submittedName>
        <fullName evidence="1">Uncharacterized protein</fullName>
    </submittedName>
</protein>
<name>A0ABD2A2S7_VESSQ</name>
<accession>A0ABD2A2S7</accession>
<proteinExistence type="predicted"/>
<reference evidence="1 2" key="1">
    <citation type="journal article" date="2024" name="Ann. Entomol. Soc. Am.">
        <title>Genomic analyses of the southern and eastern yellowjacket wasps (Hymenoptera: Vespidae) reveal evolutionary signatures of social life.</title>
        <authorList>
            <person name="Catto M.A."/>
            <person name="Caine P.B."/>
            <person name="Orr S.E."/>
            <person name="Hunt B.G."/>
            <person name="Goodisman M.A.D."/>
        </authorList>
    </citation>
    <scope>NUCLEOTIDE SEQUENCE [LARGE SCALE GENOMIC DNA]</scope>
    <source>
        <strain evidence="1">233</strain>
        <tissue evidence="1">Head and thorax</tissue>
    </source>
</reference>
<dbReference type="EMBL" id="JAUDFV010000156">
    <property type="protein sequence ID" value="KAL2714682.1"/>
    <property type="molecule type" value="Genomic_DNA"/>
</dbReference>
<comment type="caution">
    <text evidence="1">The sequence shown here is derived from an EMBL/GenBank/DDBJ whole genome shotgun (WGS) entry which is preliminary data.</text>
</comment>
<sequence length="153" mass="17254">MQKIDVKDVALVFSLGSRPFPYHHGKIVGSSLVCTKGSSTGLARKTSYLEKDQDLDIPQAEVFIGTRGAASAYTSTLQAPVRVRRVVPANHRIERRPWDVVEFRVFVLEYSYSEESRNFTLLPRMVSTVCRTDPKTPTIPSFLDICPLFEMSE</sequence>
<keyword evidence="2" id="KW-1185">Reference proteome</keyword>
<evidence type="ECO:0000313" key="2">
    <source>
        <dbReference type="Proteomes" id="UP001607302"/>
    </source>
</evidence>
<dbReference type="AlphaFoldDB" id="A0ABD2A2S7"/>
<gene>
    <name evidence="1" type="ORF">V1478_015867</name>
</gene>